<organism evidence="1">
    <name type="scientific">Mantoniella antarctica</name>
    <dbReference type="NCBI Taxonomy" id="81844"/>
    <lineage>
        <taxon>Eukaryota</taxon>
        <taxon>Viridiplantae</taxon>
        <taxon>Chlorophyta</taxon>
        <taxon>Mamiellophyceae</taxon>
        <taxon>Mamiellales</taxon>
        <taxon>Mamiellaceae</taxon>
        <taxon>Mantoniella</taxon>
    </lineage>
</organism>
<dbReference type="AlphaFoldDB" id="A0A7S0SZN4"/>
<sequence length="261" mass="25978">MPSIPSMPTPPLLTPSLRASSFIARSPSSVLPSHPRHNDARAASFRRKSCAWRGGGGRRSTVTCAAPQQLRPGDDRAWARRAGLGLETAGTELAAAAAVLGDNQDLKDEHAALSAVAVGIANAGRAMLEVSLEEDWSCTGQMLSGAAGHLAAAGAAVKPTAVADMELALTTAADALDDAGLAIETEGCGCGGDGGVAGAWRHLARTGAAMRVAAGALDEAAAGMAATATRNSPSTAVARHLAAACEGLTAAGLGLGLTEAL</sequence>
<evidence type="ECO:0000313" key="1">
    <source>
        <dbReference type="EMBL" id="CAD8721215.1"/>
    </source>
</evidence>
<name>A0A7S0SZN4_9CHLO</name>
<reference evidence="1" key="1">
    <citation type="submission" date="2021-01" db="EMBL/GenBank/DDBJ databases">
        <authorList>
            <person name="Corre E."/>
            <person name="Pelletier E."/>
            <person name="Niang G."/>
            <person name="Scheremetjew M."/>
            <person name="Finn R."/>
            <person name="Kale V."/>
            <person name="Holt S."/>
            <person name="Cochrane G."/>
            <person name="Meng A."/>
            <person name="Brown T."/>
            <person name="Cohen L."/>
        </authorList>
    </citation>
    <scope>NUCLEOTIDE SEQUENCE</scope>
    <source>
        <strain evidence="1">SL-175</strain>
    </source>
</reference>
<proteinExistence type="predicted"/>
<dbReference type="EMBL" id="HBFC01034346">
    <property type="protein sequence ID" value="CAD8721215.1"/>
    <property type="molecule type" value="Transcribed_RNA"/>
</dbReference>
<protein>
    <submittedName>
        <fullName evidence="1">Uncharacterized protein</fullName>
    </submittedName>
</protein>
<accession>A0A7S0SZN4</accession>
<gene>
    <name evidence="1" type="ORF">MANT1106_LOCUS20427</name>
</gene>